<dbReference type="Proteomes" id="UP000028999">
    <property type="component" value="Unassembled WGS sequence"/>
</dbReference>
<sequence>MTNFSRSWKHDQVFISFREELKRS</sequence>
<dbReference type="PaxDb" id="3708-A0A078I222"/>
<accession>A0A078I222</accession>
<evidence type="ECO:0000313" key="1">
    <source>
        <dbReference type="EMBL" id="CDY44107.1"/>
    </source>
</evidence>
<dbReference type="EMBL" id="LK032579">
    <property type="protein sequence ID" value="CDY44107.1"/>
    <property type="molecule type" value="Genomic_DNA"/>
</dbReference>
<dbReference type="AlphaFoldDB" id="A0A078I222"/>
<organism evidence="1 2">
    <name type="scientific">Brassica napus</name>
    <name type="common">Rape</name>
    <dbReference type="NCBI Taxonomy" id="3708"/>
    <lineage>
        <taxon>Eukaryota</taxon>
        <taxon>Viridiplantae</taxon>
        <taxon>Streptophyta</taxon>
        <taxon>Embryophyta</taxon>
        <taxon>Tracheophyta</taxon>
        <taxon>Spermatophyta</taxon>
        <taxon>Magnoliopsida</taxon>
        <taxon>eudicotyledons</taxon>
        <taxon>Gunneridae</taxon>
        <taxon>Pentapetalae</taxon>
        <taxon>rosids</taxon>
        <taxon>malvids</taxon>
        <taxon>Brassicales</taxon>
        <taxon>Brassicaceae</taxon>
        <taxon>Brassiceae</taxon>
        <taxon>Brassica</taxon>
    </lineage>
</organism>
<gene>
    <name evidence="1" type="primary">BnaA01g13150D</name>
    <name evidence="1" type="ORF">GSBRNA2T00079543001</name>
</gene>
<keyword evidence="2" id="KW-1185">Reference proteome</keyword>
<protein>
    <submittedName>
        <fullName evidence="1">BnaA01g13150D protein</fullName>
    </submittedName>
</protein>
<evidence type="ECO:0000313" key="2">
    <source>
        <dbReference type="Proteomes" id="UP000028999"/>
    </source>
</evidence>
<dbReference type="Gramene" id="CDY44107">
    <property type="protein sequence ID" value="CDY44107"/>
    <property type="gene ID" value="GSBRNA2T00079543001"/>
</dbReference>
<reference evidence="1 2" key="1">
    <citation type="journal article" date="2014" name="Science">
        <title>Plant genetics. Early allopolyploid evolution in the post-Neolithic Brassica napus oilseed genome.</title>
        <authorList>
            <person name="Chalhoub B."/>
            <person name="Denoeud F."/>
            <person name="Liu S."/>
            <person name="Parkin I.A."/>
            <person name="Tang H."/>
            <person name="Wang X."/>
            <person name="Chiquet J."/>
            <person name="Belcram H."/>
            <person name="Tong C."/>
            <person name="Samans B."/>
            <person name="Correa M."/>
            <person name="Da Silva C."/>
            <person name="Just J."/>
            <person name="Falentin C."/>
            <person name="Koh C.S."/>
            <person name="Le Clainche I."/>
            <person name="Bernard M."/>
            <person name="Bento P."/>
            <person name="Noel B."/>
            <person name="Labadie K."/>
            <person name="Alberti A."/>
            <person name="Charles M."/>
            <person name="Arnaud D."/>
            <person name="Guo H."/>
            <person name="Daviaud C."/>
            <person name="Alamery S."/>
            <person name="Jabbari K."/>
            <person name="Zhao M."/>
            <person name="Edger P.P."/>
            <person name="Chelaifa H."/>
            <person name="Tack D."/>
            <person name="Lassalle G."/>
            <person name="Mestiri I."/>
            <person name="Schnel N."/>
            <person name="Le Paslier M.C."/>
            <person name="Fan G."/>
            <person name="Renault V."/>
            <person name="Bayer P.E."/>
            <person name="Golicz A.A."/>
            <person name="Manoli S."/>
            <person name="Lee T.H."/>
            <person name="Thi V.H."/>
            <person name="Chalabi S."/>
            <person name="Hu Q."/>
            <person name="Fan C."/>
            <person name="Tollenaere R."/>
            <person name="Lu Y."/>
            <person name="Battail C."/>
            <person name="Shen J."/>
            <person name="Sidebottom C.H."/>
            <person name="Wang X."/>
            <person name="Canaguier A."/>
            <person name="Chauveau A."/>
            <person name="Berard A."/>
            <person name="Deniot G."/>
            <person name="Guan M."/>
            <person name="Liu Z."/>
            <person name="Sun F."/>
            <person name="Lim Y.P."/>
            <person name="Lyons E."/>
            <person name="Town C.D."/>
            <person name="Bancroft I."/>
            <person name="Wang X."/>
            <person name="Meng J."/>
            <person name="Ma J."/>
            <person name="Pires J.C."/>
            <person name="King G.J."/>
            <person name="Brunel D."/>
            <person name="Delourme R."/>
            <person name="Renard M."/>
            <person name="Aury J.M."/>
            <person name="Adams K.L."/>
            <person name="Batley J."/>
            <person name="Snowdon R.J."/>
            <person name="Tost J."/>
            <person name="Edwards D."/>
            <person name="Zhou Y."/>
            <person name="Hua W."/>
            <person name="Sharpe A.G."/>
            <person name="Paterson A.H."/>
            <person name="Guan C."/>
            <person name="Wincker P."/>
        </authorList>
    </citation>
    <scope>NUCLEOTIDE SEQUENCE [LARGE SCALE GENOMIC DNA]</scope>
    <source>
        <strain evidence="2">cv. Darmor-bzh</strain>
    </source>
</reference>
<proteinExistence type="predicted"/>
<name>A0A078I222_BRANA</name>